<dbReference type="InterPro" id="IPR042814">
    <property type="entry name" value="Morn5"/>
</dbReference>
<comment type="subcellular location">
    <subcellularLocation>
        <location evidence="1">Cell projection</location>
        <location evidence="1">Cilium</location>
        <location evidence="1">Flagellum</location>
    </subcellularLocation>
</comment>
<comment type="caution">
    <text evidence="7">The sequence shown here is derived from an EMBL/GenBank/DDBJ whole genome shotgun (WGS) entry which is preliminary data.</text>
</comment>
<dbReference type="Pfam" id="PF02493">
    <property type="entry name" value="MORN"/>
    <property type="match status" value="3"/>
</dbReference>
<accession>A0A1J1GTA8</accession>
<evidence type="ECO:0000256" key="1">
    <source>
        <dbReference type="ARBA" id="ARBA00004230"/>
    </source>
</evidence>
<keyword evidence="3" id="KW-0677">Repeat</keyword>
<reference evidence="7" key="1">
    <citation type="submission" date="2015-04" db="EMBL/GenBank/DDBJ databases">
        <authorList>
            <consortium name="Pathogen Informatics"/>
        </authorList>
    </citation>
    <scope>NUCLEOTIDE SEQUENCE [LARGE SCALE GENOMIC DNA]</scope>
    <source>
        <strain evidence="7">8A</strain>
    </source>
</reference>
<dbReference type="VEuPathDB" id="PlasmoDB:PGAL8A_00297800"/>
<dbReference type="GO" id="GO:0031514">
    <property type="term" value="C:motile cilium"/>
    <property type="evidence" value="ECO:0007669"/>
    <property type="project" value="UniProtKB-SubCell"/>
</dbReference>
<sequence>MSQITYLNKEKTKGKYIYPNGNIYVGDFKNEKFHGEGVLIFKENGKYKGYWENGKNVCGQYYFSDGLQYENNWKYLVDNPYFYNEKINSNEVIYNEEKKNIYLDRIYDIGDGYCNIDEKIVYDFNDNKEIRKVNEREKNWIKNHCAKY</sequence>
<evidence type="ECO:0000313" key="7">
    <source>
        <dbReference type="EMBL" id="CRG95766.1"/>
    </source>
</evidence>
<dbReference type="PANTHER" id="PTHR46437:SF1">
    <property type="entry name" value="MORN REPEAT-CONTAINING PROTEIN 5"/>
    <property type="match status" value="1"/>
</dbReference>
<protein>
    <recommendedName>
        <fullName evidence="2">MORN repeat-containing protein 5</fullName>
    </recommendedName>
</protein>
<dbReference type="OrthoDB" id="288868at2759"/>
<dbReference type="SMART" id="SM00698">
    <property type="entry name" value="MORN"/>
    <property type="match status" value="1"/>
</dbReference>
<dbReference type="SUPFAM" id="SSF82185">
    <property type="entry name" value="Histone H3 K4-specific methyltransferase SET7/9 N-terminal domain"/>
    <property type="match status" value="1"/>
</dbReference>
<dbReference type="PANTHER" id="PTHR46437">
    <property type="entry name" value="MORN REPEAT-CONTAINING PROTEIN 5"/>
    <property type="match status" value="1"/>
</dbReference>
<dbReference type="InterPro" id="IPR003409">
    <property type="entry name" value="MORN"/>
</dbReference>
<dbReference type="AlphaFoldDB" id="A0A1J1GTA8"/>
<evidence type="ECO:0000256" key="5">
    <source>
        <dbReference type="ARBA" id="ARBA00023069"/>
    </source>
</evidence>
<keyword evidence="6" id="KW-0966">Cell projection</keyword>
<evidence type="ECO:0000256" key="3">
    <source>
        <dbReference type="ARBA" id="ARBA00022737"/>
    </source>
</evidence>
<evidence type="ECO:0000256" key="6">
    <source>
        <dbReference type="ARBA" id="ARBA00023273"/>
    </source>
</evidence>
<dbReference type="OMA" id="NGRMEGK"/>
<keyword evidence="8" id="KW-1185">Reference proteome</keyword>
<evidence type="ECO:0000313" key="8">
    <source>
        <dbReference type="Proteomes" id="UP000220797"/>
    </source>
</evidence>
<dbReference type="RefSeq" id="XP_028528574.1">
    <property type="nucleotide sequence ID" value="XM_028671974.1"/>
</dbReference>
<keyword evidence="4" id="KW-0282">Flagellum</keyword>
<proteinExistence type="predicted"/>
<dbReference type="Gene3D" id="2.20.110.10">
    <property type="entry name" value="Histone H3 K4-specific methyltransferase SET7/9 N-terminal domain"/>
    <property type="match status" value="1"/>
</dbReference>
<evidence type="ECO:0000256" key="4">
    <source>
        <dbReference type="ARBA" id="ARBA00022846"/>
    </source>
</evidence>
<gene>
    <name evidence="7" type="ORF">PGAL8A_00297800</name>
</gene>
<dbReference type="GeneID" id="39731511"/>
<evidence type="ECO:0000256" key="2">
    <source>
        <dbReference type="ARBA" id="ARBA00016322"/>
    </source>
</evidence>
<name>A0A1J1GTA8_PLAGA</name>
<keyword evidence="5" id="KW-0969">Cilium</keyword>
<dbReference type="EMBL" id="CVMV01000045">
    <property type="protein sequence ID" value="CRG95766.1"/>
    <property type="molecule type" value="Genomic_DNA"/>
</dbReference>
<dbReference type="Proteomes" id="UP000220797">
    <property type="component" value="Unassembled WGS sequence"/>
</dbReference>
<organism evidence="7 8">
    <name type="scientific">Plasmodium gallinaceum</name>
    <dbReference type="NCBI Taxonomy" id="5849"/>
    <lineage>
        <taxon>Eukaryota</taxon>
        <taxon>Sar</taxon>
        <taxon>Alveolata</taxon>
        <taxon>Apicomplexa</taxon>
        <taxon>Aconoidasida</taxon>
        <taxon>Haemosporida</taxon>
        <taxon>Plasmodiidae</taxon>
        <taxon>Plasmodium</taxon>
        <taxon>Plasmodium (Haemamoeba)</taxon>
    </lineage>
</organism>